<proteinExistence type="predicted"/>
<sequence>MNYFERLYDESEKAKVRFVGFTTDDFRYDFGLVYTNMFFGKPLVICMQTGRSTLLDPQDIQDLDHLQKVFSIRTRKEAEDLAEFFKETLPSMPLETQYE</sequence>
<dbReference type="InterPro" id="IPR021415">
    <property type="entry name" value="SAV0927-like"/>
</dbReference>
<accession>A0ABS2DJE9</accession>
<reference evidence="1 2" key="1">
    <citation type="submission" date="2021-02" db="EMBL/GenBank/DDBJ databases">
        <title>Bacillus sp. RD4P76, an endophyte from a halophyte.</title>
        <authorList>
            <person name="Sun J.-Q."/>
        </authorList>
    </citation>
    <scope>NUCLEOTIDE SEQUENCE [LARGE SCALE GENOMIC DNA]</scope>
    <source>
        <strain evidence="1 2">RD4P76</strain>
    </source>
</reference>
<organism evidence="1 2">
    <name type="scientific">Bacillus suaedaesalsae</name>
    <dbReference type="NCBI Taxonomy" id="2810349"/>
    <lineage>
        <taxon>Bacteria</taxon>
        <taxon>Bacillati</taxon>
        <taxon>Bacillota</taxon>
        <taxon>Bacilli</taxon>
        <taxon>Bacillales</taxon>
        <taxon>Bacillaceae</taxon>
        <taxon>Bacillus</taxon>
    </lineage>
</organism>
<protein>
    <submittedName>
        <fullName evidence="1">DUF3055 domain-containing protein</fullName>
    </submittedName>
</protein>
<dbReference type="Proteomes" id="UP001518925">
    <property type="component" value="Unassembled WGS sequence"/>
</dbReference>
<dbReference type="RefSeq" id="WP_204203944.1">
    <property type="nucleotide sequence ID" value="NZ_JAFELM010000031.1"/>
</dbReference>
<evidence type="ECO:0000313" key="2">
    <source>
        <dbReference type="Proteomes" id="UP001518925"/>
    </source>
</evidence>
<dbReference type="Pfam" id="PF11256">
    <property type="entry name" value="SAV0927-like"/>
    <property type="match status" value="1"/>
</dbReference>
<keyword evidence="2" id="KW-1185">Reference proteome</keyword>
<evidence type="ECO:0000313" key="1">
    <source>
        <dbReference type="EMBL" id="MBM6618617.1"/>
    </source>
</evidence>
<gene>
    <name evidence="1" type="ORF">JR050_13180</name>
</gene>
<name>A0ABS2DJE9_9BACI</name>
<dbReference type="EMBL" id="JAFELM010000031">
    <property type="protein sequence ID" value="MBM6618617.1"/>
    <property type="molecule type" value="Genomic_DNA"/>
</dbReference>
<comment type="caution">
    <text evidence="1">The sequence shown here is derived from an EMBL/GenBank/DDBJ whole genome shotgun (WGS) entry which is preliminary data.</text>
</comment>